<gene>
    <name evidence="1" type="ORF">H4R21_000378</name>
</gene>
<reference evidence="1" key="1">
    <citation type="submission" date="2022-07" db="EMBL/GenBank/DDBJ databases">
        <title>Phylogenomic reconstructions and comparative analyses of Kickxellomycotina fungi.</title>
        <authorList>
            <person name="Reynolds N.K."/>
            <person name="Stajich J.E."/>
            <person name="Barry K."/>
            <person name="Grigoriev I.V."/>
            <person name="Crous P."/>
            <person name="Smith M.E."/>
        </authorList>
    </citation>
    <scope>NUCLEOTIDE SEQUENCE</scope>
    <source>
        <strain evidence="1">BCRC 34780</strain>
    </source>
</reference>
<organism evidence="1 2">
    <name type="scientific">Coemansia helicoidea</name>
    <dbReference type="NCBI Taxonomy" id="1286919"/>
    <lineage>
        <taxon>Eukaryota</taxon>
        <taxon>Fungi</taxon>
        <taxon>Fungi incertae sedis</taxon>
        <taxon>Zoopagomycota</taxon>
        <taxon>Kickxellomycotina</taxon>
        <taxon>Kickxellomycetes</taxon>
        <taxon>Kickxellales</taxon>
        <taxon>Kickxellaceae</taxon>
        <taxon>Coemansia</taxon>
    </lineage>
</organism>
<name>A0ACC1LHI6_9FUNG</name>
<evidence type="ECO:0000313" key="1">
    <source>
        <dbReference type="EMBL" id="KAJ2807686.1"/>
    </source>
</evidence>
<sequence>MESVFIRMNSAAYLDIAHVVLPATKFISIGVSSLSRGDPSGLPAINRILENARGSETLEMRIMDSELRVVPESITCTTLAHLLISAPTSVDTMLEFIKVLPNLVMMMLNDLDLSDIRTDMSVPDADDESISEPLHTSLRTLTLDYDRERHSPDTAVTVVKCVLLRIPTLEKLCASQVPVRPVASFIKAHMPRYPHLSSVELILDEDGEST</sequence>
<dbReference type="Proteomes" id="UP001140087">
    <property type="component" value="Unassembled WGS sequence"/>
</dbReference>
<proteinExistence type="predicted"/>
<dbReference type="EMBL" id="JANBUN010000040">
    <property type="protein sequence ID" value="KAJ2807686.1"/>
    <property type="molecule type" value="Genomic_DNA"/>
</dbReference>
<accession>A0ACC1LHI6</accession>
<evidence type="ECO:0000313" key="2">
    <source>
        <dbReference type="Proteomes" id="UP001140087"/>
    </source>
</evidence>
<keyword evidence="2" id="KW-1185">Reference proteome</keyword>
<comment type="caution">
    <text evidence="1">The sequence shown here is derived from an EMBL/GenBank/DDBJ whole genome shotgun (WGS) entry which is preliminary data.</text>
</comment>
<protein>
    <submittedName>
        <fullName evidence="1">Uncharacterized protein</fullName>
    </submittedName>
</protein>